<dbReference type="AlphaFoldDB" id="A0A0G0C256"/>
<accession>A0A0G0C256</accession>
<sequence length="215" mass="24327">MARATKILLFFLFSISVSTTAYLAFRYYKETRIPQENLELNLTGTIKKGKDISPQKDYCPNELYIVTKDKTYQLRTPDKRNEKASIVYAKYRDLEVSLKAKFNDILPNNDPRKKNCASDQFILVEKINSNNKTTSVFNSYSGKISCLPLLNGEQVNSSDCALGLATNDGKYYILEDIADDFITQGKEINLTGDLSNEKTISNYKIDGVISVIEVK</sequence>
<evidence type="ECO:0000313" key="1">
    <source>
        <dbReference type="EMBL" id="KKP45225.1"/>
    </source>
</evidence>
<comment type="caution">
    <text evidence="1">The sequence shown here is derived from an EMBL/GenBank/DDBJ whole genome shotgun (WGS) entry which is preliminary data.</text>
</comment>
<protein>
    <submittedName>
        <fullName evidence="1">Uncharacterized protein</fullName>
    </submittedName>
</protein>
<evidence type="ECO:0000313" key="2">
    <source>
        <dbReference type="Proteomes" id="UP000034778"/>
    </source>
</evidence>
<gene>
    <name evidence="1" type="ORF">UR35_C0002G0058</name>
</gene>
<reference evidence="1 2" key="1">
    <citation type="journal article" date="2015" name="Nature">
        <title>rRNA introns, odd ribosomes, and small enigmatic genomes across a large radiation of phyla.</title>
        <authorList>
            <person name="Brown C.T."/>
            <person name="Hug L.A."/>
            <person name="Thomas B.C."/>
            <person name="Sharon I."/>
            <person name="Castelle C.J."/>
            <person name="Singh A."/>
            <person name="Wilkins M.J."/>
            <person name="Williams K.H."/>
            <person name="Banfield J.F."/>
        </authorList>
    </citation>
    <scope>NUCLEOTIDE SEQUENCE [LARGE SCALE GENOMIC DNA]</scope>
</reference>
<proteinExistence type="predicted"/>
<dbReference type="EMBL" id="LBOW01000002">
    <property type="protein sequence ID" value="KKP45225.1"/>
    <property type="molecule type" value="Genomic_DNA"/>
</dbReference>
<dbReference type="Proteomes" id="UP000034778">
    <property type="component" value="Unassembled WGS sequence"/>
</dbReference>
<name>A0A0G0C256_9BACT</name>
<organism evidence="1 2">
    <name type="scientific">Candidatus Woesebacteria bacterium GW2011_GWB1_33_22</name>
    <dbReference type="NCBI Taxonomy" id="1618566"/>
    <lineage>
        <taxon>Bacteria</taxon>
        <taxon>Candidatus Woeseibacteriota</taxon>
    </lineage>
</organism>
<dbReference type="STRING" id="1618566.UR35_C0002G0058"/>